<evidence type="ECO:0000259" key="10">
    <source>
        <dbReference type="PROSITE" id="PS50089"/>
    </source>
</evidence>
<evidence type="ECO:0000256" key="9">
    <source>
        <dbReference type="SAM" id="Phobius"/>
    </source>
</evidence>
<dbReference type="InterPro" id="IPR013083">
    <property type="entry name" value="Znf_RING/FYVE/PHD"/>
</dbReference>
<evidence type="ECO:0000256" key="1">
    <source>
        <dbReference type="ARBA" id="ARBA00004370"/>
    </source>
</evidence>
<evidence type="ECO:0000256" key="8">
    <source>
        <dbReference type="PROSITE-ProRule" id="PRU00175"/>
    </source>
</evidence>
<dbReference type="GO" id="GO:0016020">
    <property type="term" value="C:membrane"/>
    <property type="evidence" value="ECO:0007669"/>
    <property type="project" value="UniProtKB-SubCell"/>
</dbReference>
<accession>A0A8B7BHH5</accession>
<gene>
    <name evidence="12" type="primary">LOC103696917</name>
</gene>
<evidence type="ECO:0000313" key="12">
    <source>
        <dbReference type="RefSeq" id="XP_008776859.2"/>
    </source>
</evidence>
<evidence type="ECO:0000313" key="11">
    <source>
        <dbReference type="Proteomes" id="UP000228380"/>
    </source>
</evidence>
<feature type="transmembrane region" description="Helical" evidence="9">
    <location>
        <begin position="6"/>
        <end position="24"/>
    </location>
</feature>
<evidence type="ECO:0000256" key="5">
    <source>
        <dbReference type="ARBA" id="ARBA00022833"/>
    </source>
</evidence>
<keyword evidence="5" id="KW-0862">Zinc</keyword>
<dbReference type="CDD" id="cd16454">
    <property type="entry name" value="RING-H2_PA-TM-RING"/>
    <property type="match status" value="1"/>
</dbReference>
<dbReference type="SMART" id="SM00184">
    <property type="entry name" value="RING"/>
    <property type="match status" value="1"/>
</dbReference>
<evidence type="ECO:0000256" key="7">
    <source>
        <dbReference type="ARBA" id="ARBA00023136"/>
    </source>
</evidence>
<dbReference type="InterPro" id="IPR001841">
    <property type="entry name" value="Znf_RING"/>
</dbReference>
<dbReference type="RefSeq" id="XP_008776859.2">
    <property type="nucleotide sequence ID" value="XM_008778637.2"/>
</dbReference>
<organism evidence="11 12">
    <name type="scientific">Phoenix dactylifera</name>
    <name type="common">Date palm</name>
    <dbReference type="NCBI Taxonomy" id="42345"/>
    <lineage>
        <taxon>Eukaryota</taxon>
        <taxon>Viridiplantae</taxon>
        <taxon>Streptophyta</taxon>
        <taxon>Embryophyta</taxon>
        <taxon>Tracheophyta</taxon>
        <taxon>Spermatophyta</taxon>
        <taxon>Magnoliopsida</taxon>
        <taxon>Liliopsida</taxon>
        <taxon>Arecaceae</taxon>
        <taxon>Coryphoideae</taxon>
        <taxon>Phoeniceae</taxon>
        <taxon>Phoenix</taxon>
    </lineage>
</organism>
<name>A0A8B7BHH5_PHODC</name>
<keyword evidence="6 9" id="KW-1133">Transmembrane helix</keyword>
<dbReference type="PANTHER" id="PTHR46539:SF1">
    <property type="entry name" value="E3 UBIQUITIN-PROTEIN LIGASE ATL42"/>
    <property type="match status" value="1"/>
</dbReference>
<keyword evidence="2 9" id="KW-0812">Transmembrane</keyword>
<dbReference type="GeneID" id="103696917"/>
<comment type="subcellular location">
    <subcellularLocation>
        <location evidence="1">Membrane</location>
    </subcellularLocation>
</comment>
<keyword evidence="11" id="KW-1185">Reference proteome</keyword>
<dbReference type="Proteomes" id="UP000228380">
    <property type="component" value="Unplaced"/>
</dbReference>
<evidence type="ECO:0000256" key="6">
    <source>
        <dbReference type="ARBA" id="ARBA00022989"/>
    </source>
</evidence>
<keyword evidence="3" id="KW-0479">Metal-binding</keyword>
<dbReference type="KEGG" id="pda:103696917"/>
<dbReference type="AlphaFoldDB" id="A0A8B7BHH5"/>
<evidence type="ECO:0000256" key="2">
    <source>
        <dbReference type="ARBA" id="ARBA00022692"/>
    </source>
</evidence>
<dbReference type="OrthoDB" id="678282at2759"/>
<proteinExistence type="predicted"/>
<dbReference type="Pfam" id="PF13639">
    <property type="entry name" value="zf-RING_2"/>
    <property type="match status" value="1"/>
</dbReference>
<keyword evidence="7 9" id="KW-0472">Membrane</keyword>
<feature type="domain" description="RING-type" evidence="10">
    <location>
        <begin position="68"/>
        <end position="108"/>
    </location>
</feature>
<keyword evidence="4 8" id="KW-0863">Zinc-finger</keyword>
<reference evidence="12" key="1">
    <citation type="submission" date="2025-08" db="UniProtKB">
        <authorList>
            <consortium name="RefSeq"/>
        </authorList>
    </citation>
    <scope>IDENTIFICATION</scope>
    <source>
        <tissue evidence="12">Young leaves</tissue>
    </source>
</reference>
<protein>
    <submittedName>
        <fullName evidence="12">E3 ubiquitin-protein ligase ATL23-like</fullName>
    </submittedName>
</protein>
<dbReference type="SUPFAM" id="SSF57850">
    <property type="entry name" value="RING/U-box"/>
    <property type="match status" value="1"/>
</dbReference>
<evidence type="ECO:0000256" key="4">
    <source>
        <dbReference type="ARBA" id="ARBA00022771"/>
    </source>
</evidence>
<dbReference type="GO" id="GO:0008270">
    <property type="term" value="F:zinc ion binding"/>
    <property type="evidence" value="ECO:0007669"/>
    <property type="project" value="UniProtKB-KW"/>
</dbReference>
<sequence>MTMFYVLYYGLFLVCAGITLAYFVRLCTVSSEAAGEAEEEKSNERGLTAEELEKLEEGKMAVGGGGECAVCLEEMAEGSAVRVLPGCRHAFHRHCADAWLQLHPACPLSLVPVFDLVGGIQHLDSFYSAKRIELFVEGL</sequence>
<dbReference type="Gene3D" id="3.30.40.10">
    <property type="entry name" value="Zinc/RING finger domain, C3HC4 (zinc finger)"/>
    <property type="match status" value="1"/>
</dbReference>
<dbReference type="PROSITE" id="PS50089">
    <property type="entry name" value="ZF_RING_2"/>
    <property type="match status" value="1"/>
</dbReference>
<evidence type="ECO:0000256" key="3">
    <source>
        <dbReference type="ARBA" id="ARBA00022723"/>
    </source>
</evidence>
<dbReference type="PANTHER" id="PTHR46539">
    <property type="entry name" value="E3 UBIQUITIN-PROTEIN LIGASE ATL42"/>
    <property type="match status" value="1"/>
</dbReference>